<reference evidence="2 3" key="1">
    <citation type="submission" date="2013-08" db="EMBL/GenBank/DDBJ databases">
        <authorList>
            <person name="Huang J."/>
            <person name="Wang G."/>
        </authorList>
    </citation>
    <scope>NUCLEOTIDE SEQUENCE [LARGE SCALE GENOMIC DNA]</scope>
    <source>
        <strain evidence="2 3">BH030004</strain>
    </source>
</reference>
<keyword evidence="1" id="KW-0812">Transmembrane</keyword>
<sequence length="158" mass="18310">MRKGIYFVLMALIIVLLGVLSINLYQKNVEAKSAILKKELLIFQNHISGTVRAVDSKNNVLMKDTLLRLNTFETFHSKYIDTKPQLVLSSYEQGLRYLLTTKTSNYNEIKNNLDIIFQTVTSYDDEILDQEQFEKIIDELLPQVEEFRDKAKTLSEEG</sequence>
<organism evidence="2 3">
    <name type="scientific">Pontibacillus marinus BH030004 = DSM 16465</name>
    <dbReference type="NCBI Taxonomy" id="1385511"/>
    <lineage>
        <taxon>Bacteria</taxon>
        <taxon>Bacillati</taxon>
        <taxon>Bacillota</taxon>
        <taxon>Bacilli</taxon>
        <taxon>Bacillales</taxon>
        <taxon>Bacillaceae</taxon>
        <taxon>Pontibacillus</taxon>
    </lineage>
</organism>
<dbReference type="AlphaFoldDB" id="A0A0A5HI82"/>
<gene>
    <name evidence="2" type="ORF">N783_04325</name>
</gene>
<proteinExistence type="predicted"/>
<dbReference type="Proteomes" id="UP000030403">
    <property type="component" value="Unassembled WGS sequence"/>
</dbReference>
<keyword evidence="3" id="KW-1185">Reference proteome</keyword>
<keyword evidence="1" id="KW-0472">Membrane</keyword>
<evidence type="ECO:0000313" key="2">
    <source>
        <dbReference type="EMBL" id="KGX83357.1"/>
    </source>
</evidence>
<comment type="caution">
    <text evidence="2">The sequence shown here is derived from an EMBL/GenBank/DDBJ whole genome shotgun (WGS) entry which is preliminary data.</text>
</comment>
<evidence type="ECO:0000256" key="1">
    <source>
        <dbReference type="SAM" id="Phobius"/>
    </source>
</evidence>
<protein>
    <submittedName>
        <fullName evidence="2">Uncharacterized protein</fullName>
    </submittedName>
</protein>
<dbReference type="EMBL" id="AVPF01000116">
    <property type="protein sequence ID" value="KGX83357.1"/>
    <property type="molecule type" value="Genomic_DNA"/>
</dbReference>
<name>A0A0A5HI82_9BACI</name>
<feature type="transmembrane region" description="Helical" evidence="1">
    <location>
        <begin position="6"/>
        <end position="25"/>
    </location>
</feature>
<evidence type="ECO:0000313" key="3">
    <source>
        <dbReference type="Proteomes" id="UP000030403"/>
    </source>
</evidence>
<accession>A0A0A5HI82</accession>
<dbReference type="OrthoDB" id="2973797at2"/>
<keyword evidence="1" id="KW-1133">Transmembrane helix</keyword>
<dbReference type="RefSeq" id="WP_027447694.1">
    <property type="nucleotide sequence ID" value="NZ_AULJ01000084.1"/>
</dbReference>